<reference evidence="17 18" key="1">
    <citation type="submission" date="2016-10" db="EMBL/GenBank/DDBJ databases">
        <authorList>
            <person name="de Groot N.N."/>
        </authorList>
    </citation>
    <scope>NUCLEOTIDE SEQUENCE [LARGE SCALE GENOMIC DNA]</scope>
    <source>
        <strain evidence="17 18">DSM 22007</strain>
    </source>
</reference>
<dbReference type="NCBIfam" id="TIGR01821">
    <property type="entry name" value="5aminolev_synth"/>
    <property type="match status" value="1"/>
</dbReference>
<evidence type="ECO:0000256" key="11">
    <source>
        <dbReference type="ARBA" id="ARBA00031945"/>
    </source>
</evidence>
<dbReference type="EMBL" id="FOEP01000001">
    <property type="protein sequence ID" value="SEP54962.1"/>
    <property type="molecule type" value="Genomic_DNA"/>
</dbReference>
<comment type="cofactor">
    <cofactor evidence="1 14">
        <name>pyridoxal 5'-phosphate</name>
        <dbReference type="ChEBI" id="CHEBI:597326"/>
    </cofactor>
</comment>
<evidence type="ECO:0000256" key="12">
    <source>
        <dbReference type="ARBA" id="ARBA00032773"/>
    </source>
</evidence>
<evidence type="ECO:0000256" key="8">
    <source>
        <dbReference type="ARBA" id="ARBA00023133"/>
    </source>
</evidence>
<dbReference type="Pfam" id="PF00155">
    <property type="entry name" value="Aminotran_1_2"/>
    <property type="match status" value="1"/>
</dbReference>
<comment type="similarity">
    <text evidence="3 14">Belongs to the class-II pyridoxal-phosphate-dependent aminotransferase family.</text>
</comment>
<evidence type="ECO:0000256" key="3">
    <source>
        <dbReference type="ARBA" id="ARBA00008392"/>
    </source>
</evidence>
<dbReference type="InterPro" id="IPR015424">
    <property type="entry name" value="PyrdxlP-dep_Trfase"/>
</dbReference>
<dbReference type="InterPro" id="IPR010961">
    <property type="entry name" value="4pyrrol_synth_NH2levulA_synth"/>
</dbReference>
<comment type="catalytic activity">
    <reaction evidence="13 15">
        <text>succinyl-CoA + glycine + H(+) = 5-aminolevulinate + CO2 + CoA</text>
        <dbReference type="Rhea" id="RHEA:12921"/>
        <dbReference type="ChEBI" id="CHEBI:15378"/>
        <dbReference type="ChEBI" id="CHEBI:16526"/>
        <dbReference type="ChEBI" id="CHEBI:57287"/>
        <dbReference type="ChEBI" id="CHEBI:57292"/>
        <dbReference type="ChEBI" id="CHEBI:57305"/>
        <dbReference type="ChEBI" id="CHEBI:356416"/>
        <dbReference type="EC" id="2.3.1.37"/>
    </reaction>
</comment>
<dbReference type="PANTHER" id="PTHR13693:SF102">
    <property type="entry name" value="2-AMINO-3-KETOBUTYRATE COENZYME A LIGASE, MITOCHONDRIAL"/>
    <property type="match status" value="1"/>
</dbReference>
<name>A0A1H8YSD1_9RHOB</name>
<evidence type="ECO:0000256" key="5">
    <source>
        <dbReference type="ARBA" id="ARBA00013257"/>
    </source>
</evidence>
<dbReference type="Gene3D" id="3.40.640.10">
    <property type="entry name" value="Type I PLP-dependent aspartate aminotransferase-like (Major domain)"/>
    <property type="match status" value="1"/>
</dbReference>
<dbReference type="FunFam" id="3.40.640.10:FF:000006">
    <property type="entry name" value="5-aminolevulinate synthase, mitochondrial"/>
    <property type="match status" value="1"/>
</dbReference>
<dbReference type="AlphaFoldDB" id="A0A1H8YSD1"/>
<dbReference type="InterPro" id="IPR004839">
    <property type="entry name" value="Aminotransferase_I/II_large"/>
</dbReference>
<organism evidence="17 18">
    <name type="scientific">Thalassovita taeanensis</name>
    <dbReference type="NCBI Taxonomy" id="657014"/>
    <lineage>
        <taxon>Bacteria</taxon>
        <taxon>Pseudomonadati</taxon>
        <taxon>Pseudomonadota</taxon>
        <taxon>Alphaproteobacteria</taxon>
        <taxon>Rhodobacterales</taxon>
        <taxon>Roseobacteraceae</taxon>
        <taxon>Thalassovita</taxon>
    </lineage>
</organism>
<dbReference type="GO" id="GO:0030170">
    <property type="term" value="F:pyridoxal phosphate binding"/>
    <property type="evidence" value="ECO:0007669"/>
    <property type="project" value="UniProtKB-UniRule"/>
</dbReference>
<keyword evidence="6 15" id="KW-0808">Transferase</keyword>
<dbReference type="UniPathway" id="UPA00251">
    <property type="reaction ID" value="UER00375"/>
</dbReference>
<evidence type="ECO:0000313" key="18">
    <source>
        <dbReference type="Proteomes" id="UP000198634"/>
    </source>
</evidence>
<proteinExistence type="inferred from homology"/>
<dbReference type="STRING" id="657014.SAMN04488092_10132"/>
<evidence type="ECO:0000256" key="4">
    <source>
        <dbReference type="ARBA" id="ARBA00011738"/>
    </source>
</evidence>
<dbReference type="PANTHER" id="PTHR13693">
    <property type="entry name" value="CLASS II AMINOTRANSFERASE/8-AMINO-7-OXONONANOATE SYNTHASE"/>
    <property type="match status" value="1"/>
</dbReference>
<dbReference type="GO" id="GO:0006782">
    <property type="term" value="P:protoporphyrinogen IX biosynthetic process"/>
    <property type="evidence" value="ECO:0007669"/>
    <property type="project" value="UniProtKB-UniRule"/>
</dbReference>
<dbReference type="RefSeq" id="WP_090266503.1">
    <property type="nucleotide sequence ID" value="NZ_FOEP01000001.1"/>
</dbReference>
<dbReference type="PROSITE" id="PS00599">
    <property type="entry name" value="AA_TRANSFER_CLASS_2"/>
    <property type="match status" value="1"/>
</dbReference>
<evidence type="ECO:0000256" key="14">
    <source>
        <dbReference type="RuleBase" id="RU003693"/>
    </source>
</evidence>
<dbReference type="InterPro" id="IPR050087">
    <property type="entry name" value="AON_synthase_class-II"/>
</dbReference>
<dbReference type="Proteomes" id="UP000198634">
    <property type="component" value="Unassembled WGS sequence"/>
</dbReference>
<protein>
    <recommendedName>
        <fullName evidence="5 15">5-aminolevulinate synthase</fullName>
        <ecNumber evidence="5 15">2.3.1.37</ecNumber>
    </recommendedName>
    <alternativeName>
        <fullName evidence="10 15">5-aminolevulinic acid synthase</fullName>
    </alternativeName>
    <alternativeName>
        <fullName evidence="11 15">Delta-ALA synthase</fullName>
    </alternativeName>
    <alternativeName>
        <fullName evidence="12 15">Delta-aminolevulinate synthase</fullName>
    </alternativeName>
</protein>
<dbReference type="InterPro" id="IPR015422">
    <property type="entry name" value="PyrdxlP-dep_Trfase_small"/>
</dbReference>
<evidence type="ECO:0000256" key="2">
    <source>
        <dbReference type="ARBA" id="ARBA00005029"/>
    </source>
</evidence>
<evidence type="ECO:0000256" key="10">
    <source>
        <dbReference type="ARBA" id="ARBA00031691"/>
    </source>
</evidence>
<dbReference type="GO" id="GO:0003870">
    <property type="term" value="F:5-aminolevulinate synthase activity"/>
    <property type="evidence" value="ECO:0007669"/>
    <property type="project" value="UniProtKB-EC"/>
</dbReference>
<evidence type="ECO:0000259" key="16">
    <source>
        <dbReference type="Pfam" id="PF00155"/>
    </source>
</evidence>
<accession>A0A1H8YSD1</accession>
<gene>
    <name evidence="17" type="ORF">SAMN04488092_10132</name>
</gene>
<dbReference type="InterPro" id="IPR015421">
    <property type="entry name" value="PyrdxlP-dep_Trfase_major"/>
</dbReference>
<keyword evidence="18" id="KW-1185">Reference proteome</keyword>
<dbReference type="OrthoDB" id="9807157at2"/>
<dbReference type="CDD" id="cd06454">
    <property type="entry name" value="KBL_like"/>
    <property type="match status" value="1"/>
</dbReference>
<evidence type="ECO:0000256" key="7">
    <source>
        <dbReference type="ARBA" id="ARBA00022898"/>
    </source>
</evidence>
<dbReference type="InterPro" id="IPR001917">
    <property type="entry name" value="Aminotrans_II_pyridoxalP_BS"/>
</dbReference>
<evidence type="ECO:0000256" key="9">
    <source>
        <dbReference type="ARBA" id="ARBA00023315"/>
    </source>
</evidence>
<feature type="domain" description="Aminotransferase class I/classII large" evidence="16">
    <location>
        <begin position="47"/>
        <end position="390"/>
    </location>
</feature>
<comment type="pathway">
    <text evidence="2 15">Porphyrin-containing compound metabolism; protoporphyrin-IX biosynthesis; 5-aminolevulinate from glycine: step 1/1.</text>
</comment>
<comment type="subunit">
    <text evidence="4">Homodimer.</text>
</comment>
<evidence type="ECO:0000256" key="15">
    <source>
        <dbReference type="RuleBase" id="RU910713"/>
    </source>
</evidence>
<evidence type="ECO:0000256" key="13">
    <source>
        <dbReference type="ARBA" id="ARBA00047654"/>
    </source>
</evidence>
<dbReference type="Gene3D" id="3.90.1150.10">
    <property type="entry name" value="Aspartate Aminotransferase, domain 1"/>
    <property type="match status" value="1"/>
</dbReference>
<sequence>MDYTAKLDQALGNLHQEGRYRTFIDIERRNGNFPHAIWRQADGTEKDITVWCGNDYLGMGQHPVVLAAMHEAIDATGAGSGGTRNISGTTVYHKRLEAELADLHGKEAALLFTSAYIANDATLSTLPKLFPGLIIYSDALNHASMIEGVRRNGGAKRVFRHNDVEHLRELLAADDPDAPKLIAFESIYSMDGDFGPIEAICDLADEFGALTYIDEVHAVGMYGPRGAGVAERDRLMHRLDIINGTLAKAYGVMGGYIAASEKMCDAIRSYAPGFIFTTSLPPAVAAGAAASVRHLKTDQALRDAHQAQAKILKMRLKGLGLPIIDYGSHIVPVIVGDPVHTKALSDMMLDQHGIYVQPINFPTVPRGTERLRFTPSPVHGPKEIDALVHAMDALWSQCALNRAEMTA</sequence>
<dbReference type="SUPFAM" id="SSF53383">
    <property type="entry name" value="PLP-dependent transferases"/>
    <property type="match status" value="1"/>
</dbReference>
<evidence type="ECO:0000256" key="6">
    <source>
        <dbReference type="ARBA" id="ARBA00022679"/>
    </source>
</evidence>
<keyword evidence="7 14" id="KW-0663">Pyridoxal phosphate</keyword>
<evidence type="ECO:0000313" key="17">
    <source>
        <dbReference type="EMBL" id="SEP54962.1"/>
    </source>
</evidence>
<keyword evidence="9 15" id="KW-0012">Acyltransferase</keyword>
<dbReference type="EC" id="2.3.1.37" evidence="5 15"/>
<evidence type="ECO:0000256" key="1">
    <source>
        <dbReference type="ARBA" id="ARBA00001933"/>
    </source>
</evidence>
<keyword evidence="8 15" id="KW-0350">Heme biosynthesis</keyword>